<sequence length="262" mass="29860">MIRKPLQSSFRIHLTRVLFVAVGLFCVFPLKAARLWQVPDNPVTHPLDVGRATHRWTAIACMSPNFKDKATNVFLNSNLIHTNTDQELRMLDNNSGIQPVDLPGLLIQANTNQKRAEHLKLIVSAKRNNSQLYRVSFCALFHNSHLAYHLGPQVTGTYIPKVIPYREGAGRQTISDVLTIPFKATTTPSARRAYQKYPEMDCVRSGYFLPDPVAERFYLEDKTVHPIAIRLTNPVGYHACYLHNQVYRMERWQVDVSASYLG</sequence>
<name>A0A327WXA3_LARAB</name>
<evidence type="ECO:0000313" key="1">
    <source>
        <dbReference type="EMBL" id="RAJ96075.1"/>
    </source>
</evidence>
<keyword evidence="2" id="KW-1185">Reference proteome</keyword>
<proteinExistence type="predicted"/>
<dbReference type="Proteomes" id="UP000248790">
    <property type="component" value="Unassembled WGS sequence"/>
</dbReference>
<gene>
    <name evidence="1" type="ORF">LX87_03825</name>
</gene>
<protein>
    <submittedName>
        <fullName evidence="1">Uncharacterized protein</fullName>
    </submittedName>
</protein>
<organism evidence="1 2">
    <name type="scientific">Larkinella arboricola</name>
    <dbReference type="NCBI Taxonomy" id="643671"/>
    <lineage>
        <taxon>Bacteria</taxon>
        <taxon>Pseudomonadati</taxon>
        <taxon>Bacteroidota</taxon>
        <taxon>Cytophagia</taxon>
        <taxon>Cytophagales</taxon>
        <taxon>Spirosomataceae</taxon>
        <taxon>Larkinella</taxon>
    </lineage>
</organism>
<evidence type="ECO:0000313" key="2">
    <source>
        <dbReference type="Proteomes" id="UP000248790"/>
    </source>
</evidence>
<dbReference type="EMBL" id="QLMC01000004">
    <property type="protein sequence ID" value="RAJ96075.1"/>
    <property type="molecule type" value="Genomic_DNA"/>
</dbReference>
<reference evidence="1 2" key="1">
    <citation type="submission" date="2018-06" db="EMBL/GenBank/DDBJ databases">
        <title>Genomic Encyclopedia of Archaeal and Bacterial Type Strains, Phase II (KMG-II): from individual species to whole genera.</title>
        <authorList>
            <person name="Goeker M."/>
        </authorList>
    </citation>
    <scope>NUCLEOTIDE SEQUENCE [LARGE SCALE GENOMIC DNA]</scope>
    <source>
        <strain evidence="1 2">DSM 21851</strain>
    </source>
</reference>
<accession>A0A327WXA3</accession>
<comment type="caution">
    <text evidence="1">The sequence shown here is derived from an EMBL/GenBank/DDBJ whole genome shotgun (WGS) entry which is preliminary data.</text>
</comment>
<dbReference type="AlphaFoldDB" id="A0A327WXA3"/>